<dbReference type="Gene3D" id="2.60.210.10">
    <property type="entry name" value="Apoptosis, Tumor Necrosis Factor Receptor Associated Protein 2, Chain A"/>
    <property type="match status" value="1"/>
</dbReference>
<dbReference type="SMART" id="SM00225">
    <property type="entry name" value="BTB"/>
    <property type="match status" value="1"/>
</dbReference>
<dbReference type="GO" id="GO:0016567">
    <property type="term" value="P:protein ubiquitination"/>
    <property type="evidence" value="ECO:0007669"/>
    <property type="project" value="InterPro"/>
</dbReference>
<dbReference type="EnsemblPlants" id="OB10G18290.1">
    <property type="protein sequence ID" value="OB10G18290.1"/>
    <property type="gene ID" value="OB10G18290"/>
</dbReference>
<dbReference type="InterPro" id="IPR056423">
    <property type="entry name" value="BACK_BPM_SPOP"/>
</dbReference>
<dbReference type="SUPFAM" id="SSF49599">
    <property type="entry name" value="TRAF domain-like"/>
    <property type="match status" value="1"/>
</dbReference>
<evidence type="ECO:0008006" key="7">
    <source>
        <dbReference type="Google" id="ProtNLM"/>
    </source>
</evidence>
<dbReference type="InterPro" id="IPR045005">
    <property type="entry name" value="BPM1-6"/>
</dbReference>
<comment type="similarity">
    <text evidence="2">Belongs to the Tdpoz family.</text>
</comment>
<feature type="domain" description="MATH" evidence="4">
    <location>
        <begin position="23"/>
        <end position="180"/>
    </location>
</feature>
<dbReference type="OrthoDB" id="657261at2759"/>
<name>J3N2T1_ORYBR</name>
<dbReference type="PROSITE" id="PS50097">
    <property type="entry name" value="BTB"/>
    <property type="match status" value="1"/>
</dbReference>
<dbReference type="RefSeq" id="XP_006661789.2">
    <property type="nucleotide sequence ID" value="XM_006661726.3"/>
</dbReference>
<dbReference type="InterPro" id="IPR011333">
    <property type="entry name" value="SKP1/BTB/POZ_sf"/>
</dbReference>
<dbReference type="PANTHER" id="PTHR26379:SF215">
    <property type="entry name" value="BTB DOMAIN-CONTAINING PROTEIN"/>
    <property type="match status" value="1"/>
</dbReference>
<organism evidence="5">
    <name type="scientific">Oryza brachyantha</name>
    <name type="common">malo sina</name>
    <dbReference type="NCBI Taxonomy" id="4533"/>
    <lineage>
        <taxon>Eukaryota</taxon>
        <taxon>Viridiplantae</taxon>
        <taxon>Streptophyta</taxon>
        <taxon>Embryophyta</taxon>
        <taxon>Tracheophyta</taxon>
        <taxon>Spermatophyta</taxon>
        <taxon>Magnoliopsida</taxon>
        <taxon>Liliopsida</taxon>
        <taxon>Poales</taxon>
        <taxon>Poaceae</taxon>
        <taxon>BOP clade</taxon>
        <taxon>Oryzoideae</taxon>
        <taxon>Oryzeae</taxon>
        <taxon>Oryzinae</taxon>
        <taxon>Oryza</taxon>
    </lineage>
</organism>
<keyword evidence="6" id="KW-1185">Reference proteome</keyword>
<dbReference type="eggNOG" id="KOG1987">
    <property type="taxonomic scope" value="Eukaryota"/>
</dbReference>
<dbReference type="STRING" id="4533.J3N2T1"/>
<reference evidence="5" key="1">
    <citation type="journal article" date="2013" name="Nat. Commun.">
        <title>Whole-genome sequencing of Oryza brachyantha reveals mechanisms underlying Oryza genome evolution.</title>
        <authorList>
            <person name="Chen J."/>
            <person name="Huang Q."/>
            <person name="Gao D."/>
            <person name="Wang J."/>
            <person name="Lang Y."/>
            <person name="Liu T."/>
            <person name="Li B."/>
            <person name="Bai Z."/>
            <person name="Luis Goicoechea J."/>
            <person name="Liang C."/>
            <person name="Chen C."/>
            <person name="Zhang W."/>
            <person name="Sun S."/>
            <person name="Liao Y."/>
            <person name="Zhang X."/>
            <person name="Yang L."/>
            <person name="Song C."/>
            <person name="Wang M."/>
            <person name="Shi J."/>
            <person name="Liu G."/>
            <person name="Liu J."/>
            <person name="Zhou H."/>
            <person name="Zhou W."/>
            <person name="Yu Q."/>
            <person name="An N."/>
            <person name="Chen Y."/>
            <person name="Cai Q."/>
            <person name="Wang B."/>
            <person name="Liu B."/>
            <person name="Min J."/>
            <person name="Huang Y."/>
            <person name="Wu H."/>
            <person name="Li Z."/>
            <person name="Zhang Y."/>
            <person name="Yin Y."/>
            <person name="Song W."/>
            <person name="Jiang J."/>
            <person name="Jackson S.A."/>
            <person name="Wing R.A."/>
            <person name="Wang J."/>
            <person name="Chen M."/>
        </authorList>
    </citation>
    <scope>NUCLEOTIDE SEQUENCE [LARGE SCALE GENOMIC DNA]</scope>
    <source>
        <strain evidence="5">cv. IRGC 101232</strain>
    </source>
</reference>
<feature type="domain" description="BTB" evidence="3">
    <location>
        <begin position="220"/>
        <end position="286"/>
    </location>
</feature>
<evidence type="ECO:0000313" key="6">
    <source>
        <dbReference type="Proteomes" id="UP000006038"/>
    </source>
</evidence>
<dbReference type="InterPro" id="IPR000210">
    <property type="entry name" value="BTB/POZ_dom"/>
</dbReference>
<dbReference type="HOGENOM" id="CLU_004253_2_0_1"/>
<dbReference type="AlphaFoldDB" id="J3N2T1"/>
<dbReference type="InterPro" id="IPR002083">
    <property type="entry name" value="MATH/TRAF_dom"/>
</dbReference>
<dbReference type="Pfam" id="PF24570">
    <property type="entry name" value="BACK_BPM_SPOP"/>
    <property type="match status" value="1"/>
</dbReference>
<dbReference type="Gene3D" id="3.30.710.10">
    <property type="entry name" value="Potassium Channel Kv1.1, Chain A"/>
    <property type="match status" value="1"/>
</dbReference>
<evidence type="ECO:0000256" key="2">
    <source>
        <dbReference type="ARBA" id="ARBA00010846"/>
    </source>
</evidence>
<reference evidence="5" key="2">
    <citation type="submission" date="2013-04" db="UniProtKB">
        <authorList>
            <consortium name="EnsemblPlants"/>
        </authorList>
    </citation>
    <scope>IDENTIFICATION</scope>
</reference>
<dbReference type="CDD" id="cd00121">
    <property type="entry name" value="MATH"/>
    <property type="match status" value="1"/>
</dbReference>
<dbReference type="Pfam" id="PF22486">
    <property type="entry name" value="MATH_2"/>
    <property type="match status" value="1"/>
</dbReference>
<dbReference type="Gene3D" id="1.25.40.420">
    <property type="match status" value="1"/>
</dbReference>
<dbReference type="Gramene" id="OB10G18290.1">
    <property type="protein sequence ID" value="OB10G18290.1"/>
    <property type="gene ID" value="OB10G18290"/>
</dbReference>
<proteinExistence type="inferred from homology"/>
<dbReference type="PANTHER" id="PTHR26379">
    <property type="entry name" value="BTB/POZ AND MATH DOMAIN-CONTAINING PROTEIN 1"/>
    <property type="match status" value="1"/>
</dbReference>
<evidence type="ECO:0000256" key="1">
    <source>
        <dbReference type="ARBA" id="ARBA00004906"/>
    </source>
</evidence>
<dbReference type="Proteomes" id="UP000006038">
    <property type="component" value="Chromosome 10"/>
</dbReference>
<protein>
    <recommendedName>
        <fullName evidence="7">BTB domain-containing protein</fullName>
    </recommendedName>
</protein>
<dbReference type="GeneID" id="102722248"/>
<dbReference type="PROSITE" id="PS50144">
    <property type="entry name" value="MATH"/>
    <property type="match status" value="1"/>
</dbReference>
<gene>
    <name evidence="5" type="primary">LOC102722248</name>
</gene>
<evidence type="ECO:0000313" key="5">
    <source>
        <dbReference type="EnsemblPlants" id="OB10G18290.1"/>
    </source>
</evidence>
<dbReference type="InterPro" id="IPR008974">
    <property type="entry name" value="TRAF-like"/>
</dbReference>
<dbReference type="CDD" id="cd18280">
    <property type="entry name" value="BTB_POZ_BPM_plant"/>
    <property type="match status" value="1"/>
</dbReference>
<evidence type="ECO:0000259" key="3">
    <source>
        <dbReference type="PROSITE" id="PS50097"/>
    </source>
</evidence>
<dbReference type="KEGG" id="obr:102722248"/>
<evidence type="ECO:0000259" key="4">
    <source>
        <dbReference type="PROSITE" id="PS50144"/>
    </source>
</evidence>
<accession>J3N2T1</accession>
<dbReference type="Pfam" id="PF00651">
    <property type="entry name" value="BTB"/>
    <property type="match status" value="1"/>
</dbReference>
<dbReference type="SUPFAM" id="SSF54695">
    <property type="entry name" value="POZ domain"/>
    <property type="match status" value="1"/>
</dbReference>
<sequence>MSFRGAGVPSARSSSAIVVGTEHGYHLLKIDGYSRTKELLPFGKCTRSCSFRVGNHSWHIRYYPNGNSNVVRHYTGGDGGGARCDADCVSLSLVLEPKDYGYIFLREMGEVRFSLLDRAGKPVPGCTRAAIDELPRLSGEGVRDLWPSRVFLSFPNFIEREELEASEHLVDDRFTVRCDITLMTEPSAAADPPAPVADVAVPPPELQRDMEALLLGEEGADVTFEVGGESFAAHRCVLAARSSVFRAELFGAMKESTGKVRIDGVEPKAFRALLHYIYTEAVAPELDDDADDETEPEDTPAATTSLAQHLLVAADRYNLERLKLICEDKLCKRIDVSSAATTLALAEQHSCPSLKKACMDFLNAPGNLRAVEATDGFEHLASSCPAVLRELIAKLVVAL</sequence>
<comment type="pathway">
    <text evidence="1">Protein modification; protein ubiquitination.</text>
</comment>
<dbReference type="OMA" id="PNFIERE"/>